<protein>
    <submittedName>
        <fullName evidence="2">Uncharacterized protein</fullName>
    </submittedName>
</protein>
<evidence type="ECO:0000256" key="1">
    <source>
        <dbReference type="SAM" id="MobiDB-lite"/>
    </source>
</evidence>
<accession>X6NN52</accession>
<feature type="compositionally biased region" description="Basic and acidic residues" evidence="1">
    <location>
        <begin position="38"/>
        <end position="56"/>
    </location>
</feature>
<evidence type="ECO:0000313" key="2">
    <source>
        <dbReference type="EMBL" id="ETO27391.1"/>
    </source>
</evidence>
<name>X6NN52_RETFI</name>
<gene>
    <name evidence="2" type="ORF">RFI_09739</name>
</gene>
<feature type="region of interest" description="Disordered" evidence="1">
    <location>
        <begin position="1"/>
        <end position="56"/>
    </location>
</feature>
<dbReference type="EMBL" id="ASPP01007292">
    <property type="protein sequence ID" value="ETO27391.1"/>
    <property type="molecule type" value="Genomic_DNA"/>
</dbReference>
<organism evidence="2 3">
    <name type="scientific">Reticulomyxa filosa</name>
    <dbReference type="NCBI Taxonomy" id="46433"/>
    <lineage>
        <taxon>Eukaryota</taxon>
        <taxon>Sar</taxon>
        <taxon>Rhizaria</taxon>
        <taxon>Retaria</taxon>
        <taxon>Foraminifera</taxon>
        <taxon>Monothalamids</taxon>
        <taxon>Reticulomyxidae</taxon>
        <taxon>Reticulomyxa</taxon>
    </lineage>
</organism>
<feature type="compositionally biased region" description="Acidic residues" evidence="1">
    <location>
        <begin position="25"/>
        <end position="34"/>
    </location>
</feature>
<dbReference type="AlphaFoldDB" id="X6NN52"/>
<keyword evidence="3" id="KW-1185">Reference proteome</keyword>
<dbReference type="Proteomes" id="UP000023152">
    <property type="component" value="Unassembled WGS sequence"/>
</dbReference>
<proteinExistence type="predicted"/>
<reference evidence="2 3" key="1">
    <citation type="journal article" date="2013" name="Curr. Biol.">
        <title>The Genome of the Foraminiferan Reticulomyxa filosa.</title>
        <authorList>
            <person name="Glockner G."/>
            <person name="Hulsmann N."/>
            <person name="Schleicher M."/>
            <person name="Noegel A.A."/>
            <person name="Eichinger L."/>
            <person name="Gallinger C."/>
            <person name="Pawlowski J."/>
            <person name="Sierra R."/>
            <person name="Euteneuer U."/>
            <person name="Pillet L."/>
            <person name="Moustafa A."/>
            <person name="Platzer M."/>
            <person name="Groth M."/>
            <person name="Szafranski K."/>
            <person name="Schliwa M."/>
        </authorList>
    </citation>
    <scope>NUCLEOTIDE SEQUENCE [LARGE SCALE GENOMIC DNA]</scope>
</reference>
<sequence>MRVEDGAEAEEEEEEGARVLKEKEVQEEEEEEEGAGVLKEREVQEEQEKEEAVMEAEKTKNLNIQALMDEVDKLNPDFPGIGLMKCWMFDKAQSLTDQSCYYYNRETNVKSSTIPPEVDEKTGQSYYEEHRAKFEELPTHFGEKKMQQIPNVVTNSYIVTGEMITIPIAHYVITFKSEIDPRESALRRQMVLGTDKETQMRNDSILRDTFDNYVFDNHALYAFGKKSYPPRIDNLSSDKVHKLERDEINAKKKCIDTVIFLWYNSLYINSPEMTTDQQQALLNIFSRRIMQACGLTRIVQGWFLGKQGSDIPNMKPVNVENCLVLPGFEVSVSKKKEIPI</sequence>
<comment type="caution">
    <text evidence="2">The sequence shown here is derived from an EMBL/GenBank/DDBJ whole genome shotgun (WGS) entry which is preliminary data.</text>
</comment>
<feature type="compositionally biased region" description="Acidic residues" evidence="1">
    <location>
        <begin position="1"/>
        <end position="15"/>
    </location>
</feature>
<evidence type="ECO:0000313" key="3">
    <source>
        <dbReference type="Proteomes" id="UP000023152"/>
    </source>
</evidence>